<dbReference type="Gene3D" id="3.80.10.10">
    <property type="entry name" value="Ribonuclease Inhibitor"/>
    <property type="match status" value="1"/>
</dbReference>
<dbReference type="PROSITE" id="PS50837">
    <property type="entry name" value="NACHT"/>
    <property type="match status" value="1"/>
</dbReference>
<dbReference type="GO" id="GO:0005524">
    <property type="term" value="F:ATP binding"/>
    <property type="evidence" value="ECO:0007669"/>
    <property type="project" value="UniProtKB-KW"/>
</dbReference>
<sequence length="1183" mass="133656">MIKFSHRGSSISRSTDVSELPDTDRSPGLRLEKNREVQTNGGATRLMQGDRSAFDGSKIEGCTEARTQSKDPIEMTTRARTTTLTRHTVNGFRYQVAVIAKGRAVLVQAVEWLYQGGPCVKSYFLSLGHSKADYKRKFNSEQRHLLERGVPFKEYDISLLYIVLQLMCGLAGPSDPAWASPPTGQPLEHLLHKVKMKRNDIAHSNDVRQMSDQELIKELRKLRCLFSGILRLAGNRCGIRPHVFRDQVWEIKQNFQDLLEKVREPLQASDLDKFPQLQQEIQVFQKALQNKIKEASERELCGLYPQLWDVTLAQWLYPDLKIRPSVNFTNLVIKEDTSTLSPSQEQQHQPRDISHKDLLQITDVYDRLPEVIIIAGEGGIGKTTLLKHMLEMWVRDPSQIKGLQNVSPLLYLQLRGSTLTSWKGMLESALCGTFQESGLTIDIFADLFQAMHVVVLLDGYDEVSQQAKELITDLISYRRNMRIVITTRPSCQKELTQIMKNKKQVMNIEIKGIDRKDRHFFIENTLAALVQDPVRRDELKGKIIRNLENLKTGKGDLDVPLTLTLLIIRDVEAPDESSPDVYQDLTSLMMKKVKERLAAKGIGVTLEKVREYHEFQRGVALRCLKKREHDLLSETVEDLKAKCNELNLPYKEILSGFLISKKFRQGLFIVHVWSFPHNRFQEHWASSHIATQLSKMSRSLPDMSGLLDFAFLTDVEKKKKLGMPGLPTEEEVVTFMFTKNPILQVYVDNIEEAKELVWGNIGGDISALLMEIVFNIARIFSSSRENLLDKFASAIISFILYSDHSHLISKNSCHRICETVMASGHHASILEAAAKVLRTSGTLMTRGEYLPGFVALFDYVRPSCVEVFMSKDTEEFPPSWQVSGLEALSKQNIELILTINDIKSSIQFSEACLRAVTGPGSFCRLTKFGGELTEVGMQLLPESLEELNTKSDAEGVRALVPRLQHLQRLQTLGPADSRRGEPSARALRKLSVETDAEGFRALAARLPRLEKLQELEFEGHLTEAEMPLLPEVLFSLRVRTDAAGLRALARRLPRLTKLTSLNVRLLDCPPADSLSALPCEAPFLTLDLRHVTPPSWEWVCDAVQQVFLGRNSEYSVHLPSEYDELQTQRIGQELRGRGATLSCWLQVLRVFSFPLAVRPRPASDASGGKESGREGSDCVRSAS</sequence>
<evidence type="ECO:0000256" key="2">
    <source>
        <dbReference type="ARBA" id="ARBA00022840"/>
    </source>
</evidence>
<dbReference type="InterPro" id="IPR032675">
    <property type="entry name" value="LRR_dom_sf"/>
</dbReference>
<keyword evidence="2" id="KW-0067">ATP-binding</keyword>
<name>A0A423TN94_PENVA</name>
<dbReference type="EMBL" id="QCYY01001456">
    <property type="protein sequence ID" value="ROT77931.1"/>
    <property type="molecule type" value="Genomic_DNA"/>
</dbReference>
<reference evidence="5 6" key="2">
    <citation type="submission" date="2019-01" db="EMBL/GenBank/DDBJ databases">
        <title>The decoding of complex shrimp genome reveals the adaptation for benthos swimmer, frequently molting mechanism and breeding impact on genome.</title>
        <authorList>
            <person name="Sun Y."/>
            <person name="Gao Y."/>
            <person name="Yu Y."/>
        </authorList>
    </citation>
    <scope>NUCLEOTIDE SEQUENCE [LARGE SCALE GENOMIC DNA]</scope>
    <source>
        <tissue evidence="5">Muscle</tissue>
    </source>
</reference>
<dbReference type="PANTHER" id="PTHR46312">
    <property type="entry name" value="NACHT DOMAIN-CONTAINING PROTEIN"/>
    <property type="match status" value="1"/>
</dbReference>
<keyword evidence="6" id="KW-1185">Reference proteome</keyword>
<feature type="region of interest" description="Disordered" evidence="3">
    <location>
        <begin position="1"/>
        <end position="28"/>
    </location>
</feature>
<accession>A0A423TN94</accession>
<dbReference type="OrthoDB" id="6349274at2759"/>
<protein>
    <recommendedName>
        <fullName evidence="4">NACHT domain-containing protein</fullName>
    </recommendedName>
</protein>
<keyword evidence="1" id="KW-0547">Nucleotide-binding</keyword>
<comment type="caution">
    <text evidence="5">The sequence shown here is derived from an EMBL/GenBank/DDBJ whole genome shotgun (WGS) entry which is preliminary data.</text>
</comment>
<evidence type="ECO:0000259" key="4">
    <source>
        <dbReference type="PROSITE" id="PS50837"/>
    </source>
</evidence>
<dbReference type="Pfam" id="PF05729">
    <property type="entry name" value="NACHT"/>
    <property type="match status" value="1"/>
</dbReference>
<dbReference type="Gene3D" id="3.40.50.300">
    <property type="entry name" value="P-loop containing nucleotide triphosphate hydrolases"/>
    <property type="match status" value="1"/>
</dbReference>
<dbReference type="PANTHER" id="PTHR46312:SF2">
    <property type="entry name" value="NUCLEOTIDE-BINDING OLIGOMERIZATION DOMAIN-CONTAINING PROTEIN 2-LIKE"/>
    <property type="match status" value="1"/>
</dbReference>
<evidence type="ECO:0000313" key="5">
    <source>
        <dbReference type="EMBL" id="ROT77931.1"/>
    </source>
</evidence>
<dbReference type="Proteomes" id="UP000283509">
    <property type="component" value="Unassembled WGS sequence"/>
</dbReference>
<feature type="compositionally biased region" description="Polar residues" evidence="3">
    <location>
        <begin position="7"/>
        <end position="17"/>
    </location>
</feature>
<dbReference type="SUPFAM" id="SSF52540">
    <property type="entry name" value="P-loop containing nucleoside triphosphate hydrolases"/>
    <property type="match status" value="1"/>
</dbReference>
<evidence type="ECO:0000256" key="3">
    <source>
        <dbReference type="SAM" id="MobiDB-lite"/>
    </source>
</evidence>
<feature type="domain" description="NACHT" evidence="4">
    <location>
        <begin position="370"/>
        <end position="490"/>
    </location>
</feature>
<gene>
    <name evidence="5" type="ORF">C7M84_003372</name>
</gene>
<proteinExistence type="predicted"/>
<feature type="region of interest" description="Disordered" evidence="3">
    <location>
        <begin position="1159"/>
        <end position="1183"/>
    </location>
</feature>
<evidence type="ECO:0000313" key="6">
    <source>
        <dbReference type="Proteomes" id="UP000283509"/>
    </source>
</evidence>
<evidence type="ECO:0000256" key="1">
    <source>
        <dbReference type="ARBA" id="ARBA00022741"/>
    </source>
</evidence>
<organism evidence="5 6">
    <name type="scientific">Penaeus vannamei</name>
    <name type="common">Whiteleg shrimp</name>
    <name type="synonym">Litopenaeus vannamei</name>
    <dbReference type="NCBI Taxonomy" id="6689"/>
    <lineage>
        <taxon>Eukaryota</taxon>
        <taxon>Metazoa</taxon>
        <taxon>Ecdysozoa</taxon>
        <taxon>Arthropoda</taxon>
        <taxon>Crustacea</taxon>
        <taxon>Multicrustacea</taxon>
        <taxon>Malacostraca</taxon>
        <taxon>Eumalacostraca</taxon>
        <taxon>Eucarida</taxon>
        <taxon>Decapoda</taxon>
        <taxon>Dendrobranchiata</taxon>
        <taxon>Penaeoidea</taxon>
        <taxon>Penaeidae</taxon>
        <taxon>Penaeus</taxon>
    </lineage>
</organism>
<reference evidence="5 6" key="1">
    <citation type="submission" date="2018-04" db="EMBL/GenBank/DDBJ databases">
        <authorList>
            <person name="Zhang X."/>
            <person name="Yuan J."/>
            <person name="Li F."/>
            <person name="Xiang J."/>
        </authorList>
    </citation>
    <scope>NUCLEOTIDE SEQUENCE [LARGE SCALE GENOMIC DNA]</scope>
    <source>
        <tissue evidence="5">Muscle</tissue>
    </source>
</reference>
<dbReference type="InterPro" id="IPR027417">
    <property type="entry name" value="P-loop_NTPase"/>
</dbReference>
<dbReference type="AlphaFoldDB" id="A0A423TN94"/>
<dbReference type="InterPro" id="IPR007111">
    <property type="entry name" value="NACHT_NTPase"/>
</dbReference>